<proteinExistence type="predicted"/>
<organism evidence="1">
    <name type="scientific">Arundo donax</name>
    <name type="common">Giant reed</name>
    <name type="synonym">Donax arundinaceus</name>
    <dbReference type="NCBI Taxonomy" id="35708"/>
    <lineage>
        <taxon>Eukaryota</taxon>
        <taxon>Viridiplantae</taxon>
        <taxon>Streptophyta</taxon>
        <taxon>Embryophyta</taxon>
        <taxon>Tracheophyta</taxon>
        <taxon>Spermatophyta</taxon>
        <taxon>Magnoliopsida</taxon>
        <taxon>Liliopsida</taxon>
        <taxon>Poales</taxon>
        <taxon>Poaceae</taxon>
        <taxon>PACMAD clade</taxon>
        <taxon>Arundinoideae</taxon>
        <taxon>Arundineae</taxon>
        <taxon>Arundo</taxon>
    </lineage>
</organism>
<protein>
    <submittedName>
        <fullName evidence="1">Uncharacterized protein</fullName>
    </submittedName>
</protein>
<reference evidence="1" key="2">
    <citation type="journal article" date="2015" name="Data Brief">
        <title>Shoot transcriptome of the giant reed, Arundo donax.</title>
        <authorList>
            <person name="Barrero R.A."/>
            <person name="Guerrero F.D."/>
            <person name="Moolhuijzen P."/>
            <person name="Goolsby J.A."/>
            <person name="Tidwell J."/>
            <person name="Bellgard S.E."/>
            <person name="Bellgard M.I."/>
        </authorList>
    </citation>
    <scope>NUCLEOTIDE SEQUENCE</scope>
    <source>
        <tissue evidence="1">Shoot tissue taken approximately 20 cm above the soil surface</tissue>
    </source>
</reference>
<evidence type="ECO:0000313" key="1">
    <source>
        <dbReference type="EMBL" id="JAD49881.1"/>
    </source>
</evidence>
<name>A0A0A9AFE7_ARUDO</name>
<sequence>MKRFYRLTSKVWLKVIPIYLWELIKIAPGRLEEMAYL</sequence>
<dbReference type="AlphaFoldDB" id="A0A0A9AFE7"/>
<reference evidence="1" key="1">
    <citation type="submission" date="2014-09" db="EMBL/GenBank/DDBJ databases">
        <authorList>
            <person name="Magalhaes I.L.F."/>
            <person name="Oliveira U."/>
            <person name="Santos F.R."/>
            <person name="Vidigal T.H.D.A."/>
            <person name="Brescovit A.D."/>
            <person name="Santos A.J."/>
        </authorList>
    </citation>
    <scope>NUCLEOTIDE SEQUENCE</scope>
    <source>
        <tissue evidence="1">Shoot tissue taken approximately 20 cm above the soil surface</tissue>
    </source>
</reference>
<accession>A0A0A9AFE7</accession>
<dbReference type="EMBL" id="GBRH01248014">
    <property type="protein sequence ID" value="JAD49881.1"/>
    <property type="molecule type" value="Transcribed_RNA"/>
</dbReference>